<proteinExistence type="predicted"/>
<protein>
    <submittedName>
        <fullName evidence="1">Uncharacterized protein</fullName>
    </submittedName>
</protein>
<dbReference type="EMBL" id="BLAL01000059">
    <property type="protein sequence ID" value="GES82073.1"/>
    <property type="molecule type" value="Genomic_DNA"/>
</dbReference>
<reference evidence="1 3" key="1">
    <citation type="submission" date="2017-11" db="EMBL/GenBank/DDBJ databases">
        <title>The genome of Rhizophagus clarus HR1 reveals common genetic basis of auxotrophy among arbuscular mycorrhizal fungi.</title>
        <authorList>
            <person name="Kobayashi Y."/>
        </authorList>
    </citation>
    <scope>NUCLEOTIDE SEQUENCE [LARGE SCALE GENOMIC DNA]</scope>
    <source>
        <strain evidence="1 3">HR1</strain>
    </source>
</reference>
<evidence type="ECO:0000313" key="3">
    <source>
        <dbReference type="Proteomes" id="UP000247702"/>
    </source>
</evidence>
<keyword evidence="3" id="KW-1185">Reference proteome</keyword>
<organism evidence="1 3">
    <name type="scientific">Rhizophagus clarus</name>
    <dbReference type="NCBI Taxonomy" id="94130"/>
    <lineage>
        <taxon>Eukaryota</taxon>
        <taxon>Fungi</taxon>
        <taxon>Fungi incertae sedis</taxon>
        <taxon>Mucoromycota</taxon>
        <taxon>Glomeromycotina</taxon>
        <taxon>Glomeromycetes</taxon>
        <taxon>Glomerales</taxon>
        <taxon>Glomeraceae</taxon>
        <taxon>Rhizophagus</taxon>
    </lineage>
</organism>
<reference evidence="2" key="2">
    <citation type="submission" date="2019-10" db="EMBL/GenBank/DDBJ databases">
        <title>Conservation and host-specific expression of non-tandemly repeated heterogenous ribosome RNA gene in arbuscular mycorrhizal fungi.</title>
        <authorList>
            <person name="Maeda T."/>
            <person name="Kobayashi Y."/>
            <person name="Nakagawa T."/>
            <person name="Ezawa T."/>
            <person name="Yamaguchi K."/>
            <person name="Bino T."/>
            <person name="Nishimoto Y."/>
            <person name="Shigenobu S."/>
            <person name="Kawaguchi M."/>
        </authorList>
    </citation>
    <scope>NUCLEOTIDE SEQUENCE</scope>
    <source>
        <strain evidence="2">HR1</strain>
    </source>
</reference>
<comment type="caution">
    <text evidence="1">The sequence shown here is derived from an EMBL/GenBank/DDBJ whole genome shotgun (WGS) entry which is preliminary data.</text>
</comment>
<evidence type="ECO:0000313" key="2">
    <source>
        <dbReference type="EMBL" id="GES82073.1"/>
    </source>
</evidence>
<dbReference type="Proteomes" id="UP000615446">
    <property type="component" value="Unassembled WGS sequence"/>
</dbReference>
<dbReference type="AlphaFoldDB" id="A0A2Z6RUZ6"/>
<accession>A0A2Z6RUZ6</accession>
<gene>
    <name evidence="2" type="ORF">RCL2_000930300</name>
    <name evidence="1" type="ORF">RclHR1_06920003</name>
</gene>
<dbReference type="Proteomes" id="UP000247702">
    <property type="component" value="Unassembled WGS sequence"/>
</dbReference>
<dbReference type="EMBL" id="BEXD01004084">
    <property type="protein sequence ID" value="GBC06564.1"/>
    <property type="molecule type" value="Genomic_DNA"/>
</dbReference>
<sequence>MLDIIDEELEAFDITRKEWEESVKRDYEDDKERRRFDETADFNRVNASCSSRLSKEERKEEIANEFNKRENFSLYRSKFITKSVNNDNSLDSLEKHGFIVSEFFLGPC</sequence>
<evidence type="ECO:0000313" key="1">
    <source>
        <dbReference type="EMBL" id="GBC06564.1"/>
    </source>
</evidence>
<name>A0A2Z6RUZ6_9GLOM</name>